<dbReference type="HOGENOM" id="CLU_205891_0_0_3"/>
<dbReference type="AlphaFoldDB" id="B0JW28"/>
<accession>B0JW28</accession>
<evidence type="ECO:0000256" key="1">
    <source>
        <dbReference type="SAM" id="MobiDB-lite"/>
    </source>
</evidence>
<name>B0JW28_MICAN</name>
<proteinExistence type="predicted"/>
<dbReference type="EnsemblBacteria" id="BAG04771">
    <property type="protein sequence ID" value="BAG04771"/>
    <property type="gene ID" value="MAE_49490"/>
</dbReference>
<sequence>MIKKVRNTICRSEEMIMSTEQQARALMMRHHHAVKNRQQSMLGRSASEIGIDNDNGYGETVQRRFSSDFSSQTYDRSGATLS</sequence>
<keyword evidence="3" id="KW-1185">Reference proteome</keyword>
<gene>
    <name evidence="2" type="primary">gifA</name>
    <name evidence="2" type="ordered locus">MAE_49490</name>
</gene>
<dbReference type="PaxDb" id="449447-MAE_49490"/>
<dbReference type="STRING" id="449447.MAE_49490"/>
<dbReference type="KEGG" id="mar:MAE_49490"/>
<reference evidence="2 3" key="1">
    <citation type="journal article" date="2007" name="DNA Res.">
        <title>Complete genomic structure of the bloom-forming toxic cyanobacterium Microcystis aeruginosa NIES-843.</title>
        <authorList>
            <person name="Kaneko T."/>
            <person name="Nakajima N."/>
            <person name="Okamoto S."/>
            <person name="Suzuki I."/>
            <person name="Tanabe Y."/>
            <person name="Tamaoki M."/>
            <person name="Nakamura Y."/>
            <person name="Kasai F."/>
            <person name="Watanabe A."/>
            <person name="Kawashima K."/>
            <person name="Kishida Y."/>
            <person name="Ono A."/>
            <person name="Shimizu Y."/>
            <person name="Takahashi C."/>
            <person name="Minami C."/>
            <person name="Fujishiro T."/>
            <person name="Kohara M."/>
            <person name="Katoh M."/>
            <person name="Nakazaki N."/>
            <person name="Nakayama S."/>
            <person name="Yamada M."/>
            <person name="Tabata S."/>
            <person name="Watanabe M.M."/>
        </authorList>
    </citation>
    <scope>NUCLEOTIDE SEQUENCE [LARGE SCALE GENOMIC DNA]</scope>
    <source>
        <strain evidence="3">NIES-843 / IAM M-247</strain>
    </source>
</reference>
<protein>
    <submittedName>
        <fullName evidence="2">Glutamine synthetase inactivating factor IF7</fullName>
    </submittedName>
</protein>
<evidence type="ECO:0000313" key="2">
    <source>
        <dbReference type="EMBL" id="BAG04771.1"/>
    </source>
</evidence>
<dbReference type="eggNOG" id="ENOG5032YXH">
    <property type="taxonomic scope" value="Bacteria"/>
</dbReference>
<organism evidence="2 3">
    <name type="scientific">Microcystis aeruginosa (strain NIES-843 / IAM M-2473)</name>
    <dbReference type="NCBI Taxonomy" id="449447"/>
    <lineage>
        <taxon>Bacteria</taxon>
        <taxon>Bacillati</taxon>
        <taxon>Cyanobacteriota</taxon>
        <taxon>Cyanophyceae</taxon>
        <taxon>Oscillatoriophycideae</taxon>
        <taxon>Chroococcales</taxon>
        <taxon>Microcystaceae</taxon>
        <taxon>Microcystis</taxon>
    </lineage>
</organism>
<dbReference type="Proteomes" id="UP000001510">
    <property type="component" value="Chromosome"/>
</dbReference>
<feature type="region of interest" description="Disordered" evidence="1">
    <location>
        <begin position="62"/>
        <end position="82"/>
    </location>
</feature>
<feature type="compositionally biased region" description="Polar residues" evidence="1">
    <location>
        <begin position="67"/>
        <end position="82"/>
    </location>
</feature>
<dbReference type="EMBL" id="AP009552">
    <property type="protein sequence ID" value="BAG04771.1"/>
    <property type="molecule type" value="Genomic_DNA"/>
</dbReference>
<evidence type="ECO:0000313" key="3">
    <source>
        <dbReference type="Proteomes" id="UP000001510"/>
    </source>
</evidence>